<reference evidence="1" key="1">
    <citation type="submission" date="2023-10" db="EMBL/GenBank/DDBJ databases">
        <authorList>
            <person name="Domelevo Entfellner J.-B."/>
        </authorList>
    </citation>
    <scope>NUCLEOTIDE SEQUENCE</scope>
</reference>
<dbReference type="EMBL" id="OY731400">
    <property type="protein sequence ID" value="CAJ1944930.1"/>
    <property type="molecule type" value="Genomic_DNA"/>
</dbReference>
<dbReference type="Proteomes" id="UP001189624">
    <property type="component" value="Chromosome 3"/>
</dbReference>
<feature type="non-terminal residue" evidence="1">
    <location>
        <position position="91"/>
    </location>
</feature>
<dbReference type="AlphaFoldDB" id="A0AA86SIF1"/>
<evidence type="ECO:0000313" key="2">
    <source>
        <dbReference type="Proteomes" id="UP001189624"/>
    </source>
</evidence>
<gene>
    <name evidence="1" type="ORF">AYBTSS11_LOCUS12186</name>
</gene>
<accession>A0AA86SIF1</accession>
<proteinExistence type="predicted"/>
<dbReference type="Gramene" id="rna-AYBTSS11_LOCUS12186">
    <property type="protein sequence ID" value="CAJ1944930.1"/>
    <property type="gene ID" value="gene-AYBTSS11_LOCUS12186"/>
</dbReference>
<name>A0AA86SIF1_9FABA</name>
<protein>
    <submittedName>
        <fullName evidence="1">Uncharacterized protein</fullName>
    </submittedName>
</protein>
<evidence type="ECO:0000313" key="1">
    <source>
        <dbReference type="EMBL" id="CAJ1944930.1"/>
    </source>
</evidence>
<sequence>MLDVMITIRNLASDSDGTRHGQSISLSQSPLFFSFNFLLPWLQPQRKTNMSTTCKLQCNPVSNVPNPFFFRSGAIIMVRWWCSAGMCVKLE</sequence>
<keyword evidence="2" id="KW-1185">Reference proteome</keyword>
<organism evidence="1 2">
    <name type="scientific">Sphenostylis stenocarpa</name>
    <dbReference type="NCBI Taxonomy" id="92480"/>
    <lineage>
        <taxon>Eukaryota</taxon>
        <taxon>Viridiplantae</taxon>
        <taxon>Streptophyta</taxon>
        <taxon>Embryophyta</taxon>
        <taxon>Tracheophyta</taxon>
        <taxon>Spermatophyta</taxon>
        <taxon>Magnoliopsida</taxon>
        <taxon>eudicotyledons</taxon>
        <taxon>Gunneridae</taxon>
        <taxon>Pentapetalae</taxon>
        <taxon>rosids</taxon>
        <taxon>fabids</taxon>
        <taxon>Fabales</taxon>
        <taxon>Fabaceae</taxon>
        <taxon>Papilionoideae</taxon>
        <taxon>50 kb inversion clade</taxon>
        <taxon>NPAAA clade</taxon>
        <taxon>indigoferoid/millettioid clade</taxon>
        <taxon>Phaseoleae</taxon>
        <taxon>Sphenostylis</taxon>
    </lineage>
</organism>